<dbReference type="InterPro" id="IPR056884">
    <property type="entry name" value="NPHP3-like_N"/>
</dbReference>
<dbReference type="PANTHER" id="PTHR10039">
    <property type="entry name" value="AMELOGENIN"/>
    <property type="match status" value="1"/>
</dbReference>
<evidence type="ECO:0000259" key="2">
    <source>
        <dbReference type="Pfam" id="PF17100"/>
    </source>
</evidence>
<sequence>MTDDAGSQLGREELRTIINRGLQRLKDNKIKYTIAGHEFIVRTKIAQAAELILWAKSFISHAVQVSPEASIAWAGISIILPLLTNPQTAEDANRDGFTYVTTRMRYYAAFEIEILRLGRNRGTNNTVNELNTLMETITAQVVEFYEEILDFQLRSVLRFYESRLKVLLRDLVLYDDWKGKQQKIRDLEVSFSRDLTQITDFESRKELECLNEASAQSLSIMQQFLPIYEEQLQVAKETLAVQRGIVNRGLSDKEERCHQLFRLTASNKDVSYEWYKNRVENRVEGTCQWFLNHDNFQQWLKQDSGPLLVSADPGCGKSVLAKYLVDNALPLVAPDASICYFFSKDRDQDTVCQALCALLHQLFSHKPLLIRHAMSKYKKDGQALISTTASLWEILENAVMDSEAGTVIFVLDALDECLECEFRDLARMLKKLHRDMQREQCHRKMKSLLTCRPYEGIIGQFWDLSDDFPYIRIPGEDESDAISSEVNLVILHRVKQLAMEKQLPETVEDCLRKRLLEVKHRTYLWVYLVFDYL</sequence>
<dbReference type="InterPro" id="IPR031359">
    <property type="entry name" value="NACHT_N"/>
</dbReference>
<dbReference type="Pfam" id="PF23239">
    <property type="entry name" value="DUF7069"/>
    <property type="match status" value="1"/>
</dbReference>
<keyword evidence="1" id="KW-0677">Repeat</keyword>
<reference evidence="5 6" key="1">
    <citation type="submission" date="2024-09" db="EMBL/GenBank/DDBJ databases">
        <title>Itraconazole resistance in Madurella fahalii resulting from another homologue of gene encoding cytochrome P450 14-alpha sterol demethylase (CYP51).</title>
        <authorList>
            <person name="Yoshioka I."/>
            <person name="Fahal A.H."/>
            <person name="Kaneko S."/>
            <person name="Yaguchi T."/>
        </authorList>
    </citation>
    <scope>NUCLEOTIDE SEQUENCE [LARGE SCALE GENOMIC DNA]</scope>
    <source>
        <strain evidence="5 6">IFM 68171</strain>
    </source>
</reference>
<evidence type="ECO:0000313" key="5">
    <source>
        <dbReference type="EMBL" id="GAB1315420.1"/>
    </source>
</evidence>
<dbReference type="Proteomes" id="UP001628179">
    <property type="component" value="Unassembled WGS sequence"/>
</dbReference>
<dbReference type="Pfam" id="PF24883">
    <property type="entry name" value="NPHP3_N"/>
    <property type="match status" value="1"/>
</dbReference>
<dbReference type="PANTHER" id="PTHR10039:SF5">
    <property type="entry name" value="NACHT DOMAIN-CONTAINING PROTEIN"/>
    <property type="match status" value="1"/>
</dbReference>
<dbReference type="SUPFAM" id="SSF52540">
    <property type="entry name" value="P-loop containing nucleoside triphosphate hydrolases"/>
    <property type="match status" value="1"/>
</dbReference>
<evidence type="ECO:0000256" key="1">
    <source>
        <dbReference type="ARBA" id="ARBA00022737"/>
    </source>
</evidence>
<protein>
    <recommendedName>
        <fullName evidence="7">NWD NACHT-NTPase N-terminal domain-containing protein</fullName>
    </recommendedName>
</protein>
<gene>
    <name evidence="5" type="ORF">MFIFM68171_05630</name>
</gene>
<comment type="caution">
    <text evidence="5">The sequence shown here is derived from an EMBL/GenBank/DDBJ whole genome shotgun (WGS) entry which is preliminary data.</text>
</comment>
<feature type="domain" description="Nephrocystin 3-like N-terminal" evidence="4">
    <location>
        <begin position="285"/>
        <end position="452"/>
    </location>
</feature>
<feature type="domain" description="DUF7069" evidence="3">
    <location>
        <begin position="482"/>
        <end position="533"/>
    </location>
</feature>
<dbReference type="InterPro" id="IPR027417">
    <property type="entry name" value="P-loop_NTPase"/>
</dbReference>
<feature type="domain" description="NWD NACHT-NTPase N-terminal" evidence="2">
    <location>
        <begin position="9"/>
        <end position="194"/>
    </location>
</feature>
<organism evidence="5 6">
    <name type="scientific">Madurella fahalii</name>
    <dbReference type="NCBI Taxonomy" id="1157608"/>
    <lineage>
        <taxon>Eukaryota</taxon>
        <taxon>Fungi</taxon>
        <taxon>Dikarya</taxon>
        <taxon>Ascomycota</taxon>
        <taxon>Pezizomycotina</taxon>
        <taxon>Sordariomycetes</taxon>
        <taxon>Sordariomycetidae</taxon>
        <taxon>Sordariales</taxon>
        <taxon>Sordariales incertae sedis</taxon>
        <taxon>Madurella</taxon>
    </lineage>
</organism>
<evidence type="ECO:0000259" key="3">
    <source>
        <dbReference type="Pfam" id="PF23239"/>
    </source>
</evidence>
<name>A0ABQ0GD06_9PEZI</name>
<evidence type="ECO:0000259" key="4">
    <source>
        <dbReference type="Pfam" id="PF24883"/>
    </source>
</evidence>
<evidence type="ECO:0000313" key="6">
    <source>
        <dbReference type="Proteomes" id="UP001628179"/>
    </source>
</evidence>
<dbReference type="InterPro" id="IPR055497">
    <property type="entry name" value="DUF7069"/>
</dbReference>
<dbReference type="EMBL" id="BAAFSV010000003">
    <property type="protein sequence ID" value="GAB1315420.1"/>
    <property type="molecule type" value="Genomic_DNA"/>
</dbReference>
<accession>A0ABQ0GD06</accession>
<proteinExistence type="predicted"/>
<dbReference type="GeneID" id="98176373"/>
<dbReference type="Gene3D" id="3.40.50.300">
    <property type="entry name" value="P-loop containing nucleotide triphosphate hydrolases"/>
    <property type="match status" value="1"/>
</dbReference>
<dbReference type="Pfam" id="PF17100">
    <property type="entry name" value="NACHT_N"/>
    <property type="match status" value="1"/>
</dbReference>
<evidence type="ECO:0008006" key="7">
    <source>
        <dbReference type="Google" id="ProtNLM"/>
    </source>
</evidence>
<keyword evidence="6" id="KW-1185">Reference proteome</keyword>
<dbReference type="RefSeq" id="XP_070917151.1">
    <property type="nucleotide sequence ID" value="XM_071061050.1"/>
</dbReference>